<organism evidence="1 2">
    <name type="scientific">Ditylenchus dipsaci</name>
    <dbReference type="NCBI Taxonomy" id="166011"/>
    <lineage>
        <taxon>Eukaryota</taxon>
        <taxon>Metazoa</taxon>
        <taxon>Ecdysozoa</taxon>
        <taxon>Nematoda</taxon>
        <taxon>Chromadorea</taxon>
        <taxon>Rhabditida</taxon>
        <taxon>Tylenchina</taxon>
        <taxon>Tylenchomorpha</taxon>
        <taxon>Sphaerularioidea</taxon>
        <taxon>Anguinidae</taxon>
        <taxon>Anguininae</taxon>
        <taxon>Ditylenchus</taxon>
    </lineage>
</organism>
<keyword evidence="1" id="KW-1185">Reference proteome</keyword>
<dbReference type="Proteomes" id="UP000887574">
    <property type="component" value="Unplaced"/>
</dbReference>
<protein>
    <submittedName>
        <fullName evidence="2">Uncharacterized protein</fullName>
    </submittedName>
</protein>
<name>A0A915DXC4_9BILA</name>
<evidence type="ECO:0000313" key="2">
    <source>
        <dbReference type="WBParaSite" id="jg23948"/>
    </source>
</evidence>
<proteinExistence type="predicted"/>
<sequence length="72" mass="8243">MLVRYLAVTSLKMSKDISSTVTQADPKAELFKDDDDEFEEFESFEVAANPDEKTEINQLKEELSKHGYKPSQ</sequence>
<evidence type="ECO:0000313" key="1">
    <source>
        <dbReference type="Proteomes" id="UP000887574"/>
    </source>
</evidence>
<accession>A0A915DXC4</accession>
<reference evidence="2" key="1">
    <citation type="submission" date="2022-11" db="UniProtKB">
        <authorList>
            <consortium name="WormBaseParasite"/>
        </authorList>
    </citation>
    <scope>IDENTIFICATION</scope>
</reference>
<dbReference type="WBParaSite" id="jg23948">
    <property type="protein sequence ID" value="jg23948"/>
    <property type="gene ID" value="jg23948"/>
</dbReference>
<dbReference type="AlphaFoldDB" id="A0A915DXC4"/>